<dbReference type="InterPro" id="IPR006342">
    <property type="entry name" value="FkbM_mtfrase"/>
</dbReference>
<dbReference type="SUPFAM" id="SSF53335">
    <property type="entry name" value="S-adenosyl-L-methionine-dependent methyltransferases"/>
    <property type="match status" value="1"/>
</dbReference>
<dbReference type="OrthoDB" id="9812600at2"/>
<keyword evidence="3" id="KW-1185">Reference proteome</keyword>
<dbReference type="GO" id="GO:0008171">
    <property type="term" value="F:O-methyltransferase activity"/>
    <property type="evidence" value="ECO:0007669"/>
    <property type="project" value="TreeGrafter"/>
</dbReference>
<dbReference type="NCBIfam" id="TIGR01444">
    <property type="entry name" value="fkbM_fam"/>
    <property type="match status" value="1"/>
</dbReference>
<comment type="caution">
    <text evidence="2">The sequence shown here is derived from an EMBL/GenBank/DDBJ whole genome shotgun (WGS) entry which is preliminary data.</text>
</comment>
<dbReference type="EMBL" id="VATY01000002">
    <property type="protein sequence ID" value="TMM57542.1"/>
    <property type="molecule type" value="Genomic_DNA"/>
</dbReference>
<dbReference type="Gene3D" id="3.40.50.150">
    <property type="entry name" value="Vaccinia Virus protein VP39"/>
    <property type="match status" value="1"/>
</dbReference>
<evidence type="ECO:0000259" key="1">
    <source>
        <dbReference type="Pfam" id="PF05050"/>
    </source>
</evidence>
<dbReference type="Proteomes" id="UP000310314">
    <property type="component" value="Unassembled WGS sequence"/>
</dbReference>
<reference evidence="2 3" key="1">
    <citation type="submission" date="2019-05" db="EMBL/GenBank/DDBJ databases">
        <authorList>
            <person name="Zhang J.-Y."/>
            <person name="Feg X."/>
            <person name="Du Z.-J."/>
        </authorList>
    </citation>
    <scope>NUCLEOTIDE SEQUENCE [LARGE SCALE GENOMIC DNA]</scope>
    <source>
        <strain evidence="2 3">RZ26</strain>
    </source>
</reference>
<dbReference type="PANTHER" id="PTHR36973:SF4">
    <property type="entry name" value="NODULATION PROTEIN"/>
    <property type="match status" value="1"/>
</dbReference>
<accession>A0A5S3PS53</accession>
<organism evidence="2 3">
    <name type="scientific">Maribacter algarum</name>
    <name type="common">ex Zhang et al. 2020</name>
    <dbReference type="NCBI Taxonomy" id="2578118"/>
    <lineage>
        <taxon>Bacteria</taxon>
        <taxon>Pseudomonadati</taxon>
        <taxon>Bacteroidota</taxon>
        <taxon>Flavobacteriia</taxon>
        <taxon>Flavobacteriales</taxon>
        <taxon>Flavobacteriaceae</taxon>
        <taxon>Maribacter</taxon>
    </lineage>
</organism>
<keyword evidence="2" id="KW-0489">Methyltransferase</keyword>
<dbReference type="GO" id="GO:0032259">
    <property type="term" value="P:methylation"/>
    <property type="evidence" value="ECO:0007669"/>
    <property type="project" value="UniProtKB-KW"/>
</dbReference>
<gene>
    <name evidence="2" type="ORF">FEE95_13765</name>
</gene>
<dbReference type="Pfam" id="PF05050">
    <property type="entry name" value="Methyltransf_21"/>
    <property type="match status" value="1"/>
</dbReference>
<evidence type="ECO:0000313" key="2">
    <source>
        <dbReference type="EMBL" id="TMM57542.1"/>
    </source>
</evidence>
<feature type="domain" description="Methyltransferase FkbM" evidence="1">
    <location>
        <begin position="47"/>
        <end position="212"/>
    </location>
</feature>
<proteinExistence type="predicted"/>
<dbReference type="PANTHER" id="PTHR36973">
    <property type="entry name" value="SLL1456 PROTEIN-RELATED"/>
    <property type="match status" value="1"/>
</dbReference>
<protein>
    <submittedName>
        <fullName evidence="2">FkbM family methyltransferase</fullName>
    </submittedName>
</protein>
<evidence type="ECO:0000313" key="3">
    <source>
        <dbReference type="Proteomes" id="UP000310314"/>
    </source>
</evidence>
<dbReference type="RefSeq" id="WP_138658561.1">
    <property type="nucleotide sequence ID" value="NZ_VATY01000002.1"/>
</dbReference>
<dbReference type="InterPro" id="IPR029063">
    <property type="entry name" value="SAM-dependent_MTases_sf"/>
</dbReference>
<dbReference type="InterPro" id="IPR053188">
    <property type="entry name" value="FkbM_Methyltransferase"/>
</dbReference>
<dbReference type="AlphaFoldDB" id="A0A5S3PS53"/>
<keyword evidence="2" id="KW-0808">Transferase</keyword>
<name>A0A5S3PS53_9FLAO</name>
<sequence>MGFKIFLRNLFQQATGLFIYKNLPFGINPLNDIQRRFPNHELKIFFDVGANVGEYVDHIQKFFPNAEISCFEPISTTFEILKSHVQNQNVNCYQIGLGSENTEMEISIDQNSRSDMNSLVNVVRSDNPDLVSETIQIRTLDDFCSEHSVTSIDYLKIDTEGFDLEVLKGARNFIQNQYVSFVEVEVSMNPENTFHVDFVEVKHYMENFGYRLFGIYDQMYEWQTGTPILRRTNPVFVSELVYKKKSKA</sequence>